<feature type="signal peptide" evidence="1">
    <location>
        <begin position="1"/>
        <end position="23"/>
    </location>
</feature>
<comment type="caution">
    <text evidence="2">The sequence shown here is derived from an EMBL/GenBank/DDBJ whole genome shotgun (WGS) entry which is preliminary data.</text>
</comment>
<dbReference type="RefSeq" id="WP_284386930.1">
    <property type="nucleotide sequence ID" value="NZ_BSNK01000001.1"/>
</dbReference>
<evidence type="ECO:0000256" key="1">
    <source>
        <dbReference type="SAM" id="SignalP"/>
    </source>
</evidence>
<protein>
    <recommendedName>
        <fullName evidence="4">DUF4136 domain-containing protein</fullName>
    </recommendedName>
</protein>
<evidence type="ECO:0000313" key="2">
    <source>
        <dbReference type="EMBL" id="GLQ22500.1"/>
    </source>
</evidence>
<accession>A0ABQ5V540</accession>
<evidence type="ECO:0008006" key="4">
    <source>
        <dbReference type="Google" id="ProtNLM"/>
    </source>
</evidence>
<keyword evidence="1" id="KW-0732">Signal</keyword>
<evidence type="ECO:0000313" key="3">
    <source>
        <dbReference type="Proteomes" id="UP001161391"/>
    </source>
</evidence>
<proteinExistence type="predicted"/>
<name>A0ABQ5V540_9PROT</name>
<organism evidence="2 3">
    <name type="scientific">Algimonas ampicilliniresistens</name>
    <dbReference type="NCBI Taxonomy" id="1298735"/>
    <lineage>
        <taxon>Bacteria</taxon>
        <taxon>Pseudomonadati</taxon>
        <taxon>Pseudomonadota</taxon>
        <taxon>Alphaproteobacteria</taxon>
        <taxon>Maricaulales</taxon>
        <taxon>Robiginitomaculaceae</taxon>
        <taxon>Algimonas</taxon>
    </lineage>
</organism>
<keyword evidence="3" id="KW-1185">Reference proteome</keyword>
<gene>
    <name evidence="2" type="ORF">GCM10007853_03740</name>
</gene>
<dbReference type="EMBL" id="BSNK01000001">
    <property type="protein sequence ID" value="GLQ22500.1"/>
    <property type="molecule type" value="Genomic_DNA"/>
</dbReference>
<sequence>MKCSKPMLASLMMAILISGCALSSIYHPARFAGDEGFSDQALGQDNYRVSFRGDVSTPRETVEDYLLLHAAELTLDAGKTSFLIIESDTDMETHIRGTRHPAIYGRNYHLRDEYPWSFPYYAYGYRWSYPSRWSYYETNEYIAVAYIRMLDRDEAEKYPNAFDAQLVMDSIGPVSCYKREPHDETTCPFQHNHD</sequence>
<dbReference type="PROSITE" id="PS51257">
    <property type="entry name" value="PROKAR_LIPOPROTEIN"/>
    <property type="match status" value="1"/>
</dbReference>
<feature type="chain" id="PRO_5046968747" description="DUF4136 domain-containing protein" evidence="1">
    <location>
        <begin position="24"/>
        <end position="194"/>
    </location>
</feature>
<dbReference type="Proteomes" id="UP001161391">
    <property type="component" value="Unassembled WGS sequence"/>
</dbReference>
<reference evidence="2" key="2">
    <citation type="submission" date="2023-01" db="EMBL/GenBank/DDBJ databases">
        <title>Draft genome sequence of Algimonas ampicilliniresistens strain NBRC 108219.</title>
        <authorList>
            <person name="Sun Q."/>
            <person name="Mori K."/>
        </authorList>
    </citation>
    <scope>NUCLEOTIDE SEQUENCE</scope>
    <source>
        <strain evidence="2">NBRC 108219</strain>
    </source>
</reference>
<reference evidence="2" key="1">
    <citation type="journal article" date="2014" name="Int. J. Syst. Evol. Microbiol.">
        <title>Complete genome of a new Firmicutes species belonging to the dominant human colonic microbiota ('Ruminococcus bicirculans') reveals two chromosomes and a selective capacity to utilize plant glucans.</title>
        <authorList>
            <consortium name="NISC Comparative Sequencing Program"/>
            <person name="Wegmann U."/>
            <person name="Louis P."/>
            <person name="Goesmann A."/>
            <person name="Henrissat B."/>
            <person name="Duncan S.H."/>
            <person name="Flint H.J."/>
        </authorList>
    </citation>
    <scope>NUCLEOTIDE SEQUENCE</scope>
    <source>
        <strain evidence="2">NBRC 108219</strain>
    </source>
</reference>
<dbReference type="NCBIfam" id="NF047637">
    <property type="entry name" value="lipo_CC0125"/>
    <property type="match status" value="1"/>
</dbReference>